<evidence type="ECO:0000256" key="1">
    <source>
        <dbReference type="ARBA" id="ARBA00003520"/>
    </source>
</evidence>
<dbReference type="PANTHER" id="PTHR11937">
    <property type="entry name" value="ACTIN"/>
    <property type="match status" value="1"/>
</dbReference>
<dbReference type="InterPro" id="IPR043129">
    <property type="entry name" value="ATPase_NBD"/>
</dbReference>
<accession>A0A8J4TJQ3</accession>
<evidence type="ECO:0000313" key="4">
    <source>
        <dbReference type="EMBL" id="KAF5400394.1"/>
    </source>
</evidence>
<evidence type="ECO:0000256" key="3">
    <source>
        <dbReference type="SAM" id="MobiDB-lite"/>
    </source>
</evidence>
<dbReference type="Proteomes" id="UP000748531">
    <property type="component" value="Unassembled WGS sequence"/>
</dbReference>
<dbReference type="AlphaFoldDB" id="A0A8J4TJQ3"/>
<gene>
    <name evidence="4" type="ORF">PHET_06358</name>
</gene>
<comment type="caution">
    <text evidence="4">The sequence shown here is derived from an EMBL/GenBank/DDBJ whole genome shotgun (WGS) entry which is preliminary data.</text>
</comment>
<dbReference type="SMART" id="SM00268">
    <property type="entry name" value="ACTIN"/>
    <property type="match status" value="1"/>
</dbReference>
<evidence type="ECO:0000256" key="2">
    <source>
        <dbReference type="RuleBase" id="RU000487"/>
    </source>
</evidence>
<evidence type="ECO:0008006" key="6">
    <source>
        <dbReference type="Google" id="ProtNLM"/>
    </source>
</evidence>
<keyword evidence="5" id="KW-1185">Reference proteome</keyword>
<feature type="compositionally biased region" description="Basic residues" evidence="3">
    <location>
        <begin position="639"/>
        <end position="655"/>
    </location>
</feature>
<dbReference type="Pfam" id="PF00022">
    <property type="entry name" value="Actin"/>
    <property type="match status" value="2"/>
</dbReference>
<evidence type="ECO:0000313" key="5">
    <source>
        <dbReference type="Proteomes" id="UP000748531"/>
    </source>
</evidence>
<reference evidence="4" key="1">
    <citation type="submission" date="2019-05" db="EMBL/GenBank/DDBJ databases">
        <title>Annotation for the trematode Paragonimus heterotremus.</title>
        <authorList>
            <person name="Choi Y.-J."/>
        </authorList>
    </citation>
    <scope>NUCLEOTIDE SEQUENCE</scope>
    <source>
        <strain evidence="4">LC</strain>
    </source>
</reference>
<organism evidence="4 5">
    <name type="scientific">Paragonimus heterotremus</name>
    <dbReference type="NCBI Taxonomy" id="100268"/>
    <lineage>
        <taxon>Eukaryota</taxon>
        <taxon>Metazoa</taxon>
        <taxon>Spiralia</taxon>
        <taxon>Lophotrochozoa</taxon>
        <taxon>Platyhelminthes</taxon>
        <taxon>Trematoda</taxon>
        <taxon>Digenea</taxon>
        <taxon>Plagiorchiida</taxon>
        <taxon>Troglotremata</taxon>
        <taxon>Troglotrematidae</taxon>
        <taxon>Paragonimus</taxon>
    </lineage>
</organism>
<feature type="compositionally biased region" description="Polar residues" evidence="3">
    <location>
        <begin position="555"/>
        <end position="576"/>
    </location>
</feature>
<protein>
    <recommendedName>
        <fullName evidence="6">Actin-related protein 5</fullName>
    </recommendedName>
</protein>
<comment type="similarity">
    <text evidence="2">Belongs to the actin family.</text>
</comment>
<dbReference type="OrthoDB" id="7340501at2759"/>
<dbReference type="SUPFAM" id="SSF53067">
    <property type="entry name" value="Actin-like ATPase domain"/>
    <property type="match status" value="2"/>
</dbReference>
<name>A0A8J4TJQ3_9TREM</name>
<proteinExistence type="inferred from homology"/>
<dbReference type="Gene3D" id="3.30.420.40">
    <property type="match status" value="1"/>
</dbReference>
<dbReference type="InterPro" id="IPR004000">
    <property type="entry name" value="Actin"/>
</dbReference>
<dbReference type="FunFam" id="3.30.420.40:FF:000058">
    <property type="entry name" value="Putative actin-related protein 5"/>
    <property type="match status" value="1"/>
</dbReference>
<dbReference type="EMBL" id="LUCH01003228">
    <property type="protein sequence ID" value="KAF5400394.1"/>
    <property type="molecule type" value="Genomic_DNA"/>
</dbReference>
<feature type="region of interest" description="Disordered" evidence="3">
    <location>
        <begin position="614"/>
        <end position="673"/>
    </location>
</feature>
<feature type="compositionally biased region" description="Polar residues" evidence="3">
    <location>
        <begin position="659"/>
        <end position="671"/>
    </location>
</feature>
<sequence length="944" mass="105435">MMFLQFEPPHALPDSKLQWSDSICGSPIIIDNGAYECRAAYAFQPTPYLRFRNFMYRPRMSKTPLVGNDIVEPDAVAHLLKSPFMDGLLTSVDVQEHIFDHIFDRLNVQSSSVDHPVVINEVLCNPKVCRSQLSELLFETYRVPQLAFYVDGLASYYENCCKDSTPCASSPQLSECLLVSLGHQNTHLIPLIPSLTAGFTPFQPLFSAARRLHVGGAHISWLLQRFLQLKYTCHTERLTFGLAEYLIHNFGSLATNYRQDLNQWHEQSYRDSHALKVQLPFVQSSVDELNAAADRKRAQSIRMQHLHRRRHIDQLDTACLRLNKLLALEDLFDQPDSPDSVSANEVSISIKRGLARLDLSSHAELVQEIKMLQSTITRLEQQIASCPSPNTAISGSNICEEQTAESEGHKAEHFDFSILAELSSNPDSLRAVMNEATGRHKRAFELLGSLALPAAVQAQMVATPFPTDSKLSDSKLKQRIRLAHELESNRGNDFLVWLIRLRHQRLKIAKRRTLRQSRIDLATEIGLHNTPLASNETTGPSGDTSVRANISSANSGALVSNGQSRPETTSASITNQDSDRIFSMNANGDNKGPLTERRRMQLEKIRAMAAELKPTRGKSVRGSLGKATTRDSRGAVSRRSQRTRGHGMTRGRGRGRTIDSLSKSPASNSAKQLECEQDDLELMTDDQWLTEACKDMDEIETTTTVPSLWDIDTEDSNGLQVNLDESDSQPTALTTTKSSVTTHFSSPAAASVDTGDESETERDQLAVLDSLLVLYDPEVSKDLGTVDMKVSPNEFYQIHVGTELQRSCEVIFKPSFMGSPEAGLGECCEFVLRDVRTSPQHEPAFKEAGLWPRRIFLTGGLASLPGFSKRIYTELRPLLPCGPEFDSMEVLVADDPRLDAWRGARRWALGETQDMYVTRRMYDELGADYLVEHSLSNRSWISAT</sequence>
<feature type="region of interest" description="Disordered" evidence="3">
    <location>
        <begin position="555"/>
        <end position="594"/>
    </location>
</feature>
<comment type="function">
    <text evidence="1">Actins are highly conserved proteins that are involved in various types of cell motility and are ubiquitously expressed in all eukaryotic cells.</text>
</comment>